<dbReference type="InterPro" id="IPR036047">
    <property type="entry name" value="F-box-like_dom_sf"/>
</dbReference>
<organism evidence="1 2">
    <name type="scientific">Mycena venus</name>
    <dbReference type="NCBI Taxonomy" id="2733690"/>
    <lineage>
        <taxon>Eukaryota</taxon>
        <taxon>Fungi</taxon>
        <taxon>Dikarya</taxon>
        <taxon>Basidiomycota</taxon>
        <taxon>Agaricomycotina</taxon>
        <taxon>Agaricomycetes</taxon>
        <taxon>Agaricomycetidae</taxon>
        <taxon>Agaricales</taxon>
        <taxon>Marasmiineae</taxon>
        <taxon>Mycenaceae</taxon>
        <taxon>Mycena</taxon>
    </lineage>
</organism>
<dbReference type="EMBL" id="JACAZI010000009">
    <property type="protein sequence ID" value="KAF7352319.1"/>
    <property type="molecule type" value="Genomic_DNA"/>
</dbReference>
<accession>A0A8H6Y4K5</accession>
<protein>
    <recommendedName>
        <fullName evidence="3">F-box domain-containing protein</fullName>
    </recommendedName>
</protein>
<sequence>MALGGNLSLHDLVEDVLVLILAECDVADVVAISVTNKYFHHLALSSAVWYPLVMKLAQRGFINSGPDDENVKDLSIEQLIGLVKQMLRGPKSWTDTYSESSPAEKTVRRAANLFKKFVRKPRLASVPLLESRRILLHPMTSTGPGISHWYNKQKLLPGGKYLLFKNWIRFECWSVFEDKCIWSMGSVCVLEFNAELVEDDRIVIVACQRTWAHPPKHFAEITTLNLKTGVSNSEVVSRVPGCTWADDNTYDCAVCGDIAAVYFLWSDEVLLINWRTNSRILVLPDPSLIAMALAPGYLFLSLRHSRSRNRLAASPLASISSWEPNDSMEEPSAHIEVANLSIGVQDSIVLAGGIPCSRLWIYESPPTAGTIQGLAPYLNRLPLVALQLRVHET</sequence>
<evidence type="ECO:0000313" key="1">
    <source>
        <dbReference type="EMBL" id="KAF7352319.1"/>
    </source>
</evidence>
<evidence type="ECO:0000313" key="2">
    <source>
        <dbReference type="Proteomes" id="UP000620124"/>
    </source>
</evidence>
<proteinExistence type="predicted"/>
<dbReference type="AlphaFoldDB" id="A0A8H6Y4K5"/>
<keyword evidence="2" id="KW-1185">Reference proteome</keyword>
<comment type="caution">
    <text evidence="1">The sequence shown here is derived from an EMBL/GenBank/DDBJ whole genome shotgun (WGS) entry which is preliminary data.</text>
</comment>
<reference evidence="1" key="1">
    <citation type="submission" date="2020-05" db="EMBL/GenBank/DDBJ databases">
        <title>Mycena genomes resolve the evolution of fungal bioluminescence.</title>
        <authorList>
            <person name="Tsai I.J."/>
        </authorList>
    </citation>
    <scope>NUCLEOTIDE SEQUENCE</scope>
    <source>
        <strain evidence="1">CCC161011</strain>
    </source>
</reference>
<dbReference type="SUPFAM" id="SSF81383">
    <property type="entry name" value="F-box domain"/>
    <property type="match status" value="1"/>
</dbReference>
<dbReference type="OrthoDB" id="3047634at2759"/>
<name>A0A8H6Y4K5_9AGAR</name>
<dbReference type="Proteomes" id="UP000620124">
    <property type="component" value="Unassembled WGS sequence"/>
</dbReference>
<evidence type="ECO:0008006" key="3">
    <source>
        <dbReference type="Google" id="ProtNLM"/>
    </source>
</evidence>
<gene>
    <name evidence="1" type="ORF">MVEN_01195600</name>
</gene>